<dbReference type="InterPro" id="IPR000999">
    <property type="entry name" value="RNase_III_dom"/>
</dbReference>
<dbReference type="GO" id="GO:0003725">
    <property type="term" value="F:double-stranded RNA binding"/>
    <property type="evidence" value="ECO:0007669"/>
    <property type="project" value="TreeGrafter"/>
</dbReference>
<feature type="domain" description="RNase III" evidence="17">
    <location>
        <begin position="22"/>
        <end position="151"/>
    </location>
</feature>
<keyword evidence="6 15" id="KW-0698">rRNA processing</keyword>
<comment type="subunit">
    <text evidence="4 15">Homodimer.</text>
</comment>
<keyword evidence="11 15" id="KW-0255">Endonuclease</keyword>
<accession>A0A7W9L3I8</accession>
<keyword evidence="8 15" id="KW-0819">tRNA processing</keyword>
<reference evidence="18 19" key="1">
    <citation type="submission" date="2020-08" db="EMBL/GenBank/DDBJ databases">
        <title>Genomic Encyclopedia of Type Strains, Phase IV (KMG-IV): sequencing the most valuable type-strain genomes for metagenomic binning, comparative biology and taxonomic classification.</title>
        <authorList>
            <person name="Goeker M."/>
        </authorList>
    </citation>
    <scope>NUCLEOTIDE SEQUENCE [LARGE SCALE GENOMIC DNA]</scope>
    <source>
        <strain evidence="18 19">DSM 16268</strain>
    </source>
</reference>
<organism evidence="18 19">
    <name type="scientific">Prosthecomicrobium pneumaticum</name>
    <dbReference type="NCBI Taxonomy" id="81895"/>
    <lineage>
        <taxon>Bacteria</taxon>
        <taxon>Pseudomonadati</taxon>
        <taxon>Pseudomonadota</taxon>
        <taxon>Alphaproteobacteria</taxon>
        <taxon>Hyphomicrobiales</taxon>
        <taxon>Kaistiaceae</taxon>
        <taxon>Prosthecomicrobium</taxon>
    </lineage>
</organism>
<dbReference type="GO" id="GO:0006397">
    <property type="term" value="P:mRNA processing"/>
    <property type="evidence" value="ECO:0007669"/>
    <property type="project" value="UniProtKB-UniRule"/>
</dbReference>
<feature type="binding site" evidence="15">
    <location>
        <position position="140"/>
    </location>
    <ligand>
        <name>Mg(2+)</name>
        <dbReference type="ChEBI" id="CHEBI:18420"/>
    </ligand>
</feature>
<dbReference type="HAMAP" id="MF_00104">
    <property type="entry name" value="RNase_III"/>
    <property type="match status" value="1"/>
</dbReference>
<dbReference type="PROSITE" id="PS50137">
    <property type="entry name" value="DS_RBD"/>
    <property type="match status" value="1"/>
</dbReference>
<dbReference type="GO" id="GO:0008033">
    <property type="term" value="P:tRNA processing"/>
    <property type="evidence" value="ECO:0007669"/>
    <property type="project" value="UniProtKB-KW"/>
</dbReference>
<comment type="caution">
    <text evidence="18">The sequence shown here is derived from an EMBL/GenBank/DDBJ whole genome shotgun (WGS) entry which is preliminary data.</text>
</comment>
<keyword evidence="14 15" id="KW-0694">RNA-binding</keyword>
<feature type="domain" description="DRBM" evidence="16">
    <location>
        <begin position="176"/>
        <end position="240"/>
    </location>
</feature>
<dbReference type="PROSITE" id="PS50142">
    <property type="entry name" value="RNASE_3_2"/>
    <property type="match status" value="1"/>
</dbReference>
<dbReference type="GO" id="GO:0010468">
    <property type="term" value="P:regulation of gene expression"/>
    <property type="evidence" value="ECO:0007669"/>
    <property type="project" value="TreeGrafter"/>
</dbReference>
<keyword evidence="9 15" id="KW-0540">Nuclease</keyword>
<feature type="binding site" evidence="15">
    <location>
        <position position="137"/>
    </location>
    <ligand>
        <name>Mg(2+)</name>
        <dbReference type="ChEBI" id="CHEBI:18420"/>
    </ligand>
</feature>
<evidence type="ECO:0000256" key="4">
    <source>
        <dbReference type="ARBA" id="ARBA00011738"/>
    </source>
</evidence>
<evidence type="ECO:0000256" key="1">
    <source>
        <dbReference type="ARBA" id="ARBA00000109"/>
    </source>
</evidence>
<evidence type="ECO:0000313" key="18">
    <source>
        <dbReference type="EMBL" id="MBB5754596.1"/>
    </source>
</evidence>
<evidence type="ECO:0000256" key="12">
    <source>
        <dbReference type="ARBA" id="ARBA00022801"/>
    </source>
</evidence>
<evidence type="ECO:0000256" key="7">
    <source>
        <dbReference type="ARBA" id="ARBA00022664"/>
    </source>
</evidence>
<name>A0A7W9L3I8_9HYPH</name>
<keyword evidence="5 15" id="KW-0963">Cytoplasm</keyword>
<evidence type="ECO:0000256" key="15">
    <source>
        <dbReference type="HAMAP-Rule" id="MF_00104"/>
    </source>
</evidence>
<evidence type="ECO:0000256" key="5">
    <source>
        <dbReference type="ARBA" id="ARBA00022490"/>
    </source>
</evidence>
<evidence type="ECO:0000259" key="17">
    <source>
        <dbReference type="PROSITE" id="PS50142"/>
    </source>
</evidence>
<dbReference type="Pfam" id="PF00035">
    <property type="entry name" value="dsrm"/>
    <property type="match status" value="1"/>
</dbReference>
<dbReference type="FunFam" id="1.10.1520.10:FF:000001">
    <property type="entry name" value="Ribonuclease 3"/>
    <property type="match status" value="1"/>
</dbReference>
<dbReference type="FunFam" id="3.30.160.20:FF:000003">
    <property type="entry name" value="Ribonuclease 3"/>
    <property type="match status" value="1"/>
</dbReference>
<dbReference type="SUPFAM" id="SSF54768">
    <property type="entry name" value="dsRNA-binding domain-like"/>
    <property type="match status" value="1"/>
</dbReference>
<dbReference type="GO" id="GO:0006364">
    <property type="term" value="P:rRNA processing"/>
    <property type="evidence" value="ECO:0007669"/>
    <property type="project" value="UniProtKB-UniRule"/>
</dbReference>
<evidence type="ECO:0000256" key="3">
    <source>
        <dbReference type="ARBA" id="ARBA00010183"/>
    </source>
</evidence>
<dbReference type="EC" id="3.1.26.3" evidence="15"/>
<dbReference type="PROSITE" id="PS00517">
    <property type="entry name" value="RNASE_3_1"/>
    <property type="match status" value="1"/>
</dbReference>
<keyword evidence="19" id="KW-1185">Reference proteome</keyword>
<feature type="binding site" evidence="15">
    <location>
        <position position="64"/>
    </location>
    <ligand>
        <name>Mg(2+)</name>
        <dbReference type="ChEBI" id="CHEBI:18420"/>
    </ligand>
</feature>
<evidence type="ECO:0000256" key="14">
    <source>
        <dbReference type="ARBA" id="ARBA00022884"/>
    </source>
</evidence>
<dbReference type="GO" id="GO:0019843">
    <property type="term" value="F:rRNA binding"/>
    <property type="evidence" value="ECO:0007669"/>
    <property type="project" value="UniProtKB-KW"/>
</dbReference>
<dbReference type="Pfam" id="PF14622">
    <property type="entry name" value="Ribonucleas_3_3"/>
    <property type="match status" value="1"/>
</dbReference>
<dbReference type="PANTHER" id="PTHR11207:SF0">
    <property type="entry name" value="RIBONUCLEASE 3"/>
    <property type="match status" value="1"/>
</dbReference>
<comment type="cofactor">
    <cofactor evidence="15">
        <name>Mg(2+)</name>
        <dbReference type="ChEBI" id="CHEBI:18420"/>
    </cofactor>
</comment>
<dbReference type="Proteomes" id="UP000523821">
    <property type="component" value="Unassembled WGS sequence"/>
</dbReference>
<gene>
    <name evidence="15" type="primary">rnc</name>
    <name evidence="18" type="ORF">GGQ63_003684</name>
</gene>
<keyword evidence="7 15" id="KW-0507">mRNA processing</keyword>
<feature type="active site" evidence="15">
    <location>
        <position position="68"/>
    </location>
</feature>
<dbReference type="AlphaFoldDB" id="A0A7W9L3I8"/>
<protein>
    <recommendedName>
        <fullName evidence="15">Ribonuclease 3</fullName>
        <ecNumber evidence="15">3.1.26.3</ecNumber>
    </recommendedName>
    <alternativeName>
        <fullName evidence="15">Ribonuclease III</fullName>
        <shortName evidence="15">RNase III</shortName>
    </alternativeName>
</protein>
<dbReference type="SMART" id="SM00535">
    <property type="entry name" value="RIBOc"/>
    <property type="match status" value="1"/>
</dbReference>
<dbReference type="Gene3D" id="3.30.160.20">
    <property type="match status" value="1"/>
</dbReference>
<sequence>MALDGARQPHLHAPVNARADTLSGLEAKLGHRFRDRALLERALTHPSAVAENQLAPDASYQRLEFLGDRVLALVIADMLIAAFPDAEEGELARRLTGLVRNESCAEVALEIGLPAWIRLGDGEAQSGGRRKAAILGDVCEAVIGALFLDGGLEVARGFVEANWRARMTNWTGPLRDAKTTLQEWAQGRGLATPRYAIVGRSGPDHAPHFLVEVGVEGLAPLTGEGRSRREAEQRAATAVLVREGVWRSETHAV</sequence>
<evidence type="ECO:0000256" key="13">
    <source>
        <dbReference type="ARBA" id="ARBA00022842"/>
    </source>
</evidence>
<feature type="active site" evidence="15">
    <location>
        <position position="140"/>
    </location>
</feature>
<evidence type="ECO:0000256" key="10">
    <source>
        <dbReference type="ARBA" id="ARBA00022723"/>
    </source>
</evidence>
<dbReference type="Gene3D" id="1.10.1520.10">
    <property type="entry name" value="Ribonuclease III domain"/>
    <property type="match status" value="1"/>
</dbReference>
<dbReference type="InterPro" id="IPR014720">
    <property type="entry name" value="dsRBD_dom"/>
</dbReference>
<dbReference type="GO" id="GO:0005737">
    <property type="term" value="C:cytoplasm"/>
    <property type="evidence" value="ECO:0007669"/>
    <property type="project" value="UniProtKB-SubCell"/>
</dbReference>
<dbReference type="SMART" id="SM00358">
    <property type="entry name" value="DSRM"/>
    <property type="match status" value="1"/>
</dbReference>
<keyword evidence="10 15" id="KW-0479">Metal-binding</keyword>
<evidence type="ECO:0000256" key="6">
    <source>
        <dbReference type="ARBA" id="ARBA00022552"/>
    </source>
</evidence>
<keyword evidence="15" id="KW-0699">rRNA-binding</keyword>
<dbReference type="EMBL" id="JACHOO010000009">
    <property type="protein sequence ID" value="MBB5754596.1"/>
    <property type="molecule type" value="Genomic_DNA"/>
</dbReference>
<comment type="similarity">
    <text evidence="3">Belongs to the ribonuclease III family.</text>
</comment>
<dbReference type="CDD" id="cd00593">
    <property type="entry name" value="RIBOc"/>
    <property type="match status" value="1"/>
</dbReference>
<proteinExistence type="inferred from homology"/>
<dbReference type="PANTHER" id="PTHR11207">
    <property type="entry name" value="RIBONUCLEASE III"/>
    <property type="match status" value="1"/>
</dbReference>
<comment type="catalytic activity">
    <reaction evidence="1 15">
        <text>Endonucleolytic cleavage to 5'-phosphomonoester.</text>
        <dbReference type="EC" id="3.1.26.3"/>
    </reaction>
</comment>
<dbReference type="InterPro" id="IPR036389">
    <property type="entry name" value="RNase_III_sf"/>
</dbReference>
<dbReference type="GO" id="GO:0042802">
    <property type="term" value="F:identical protein binding"/>
    <property type="evidence" value="ECO:0007669"/>
    <property type="project" value="UniProtKB-ARBA"/>
</dbReference>
<dbReference type="InterPro" id="IPR011907">
    <property type="entry name" value="RNase_III"/>
</dbReference>
<evidence type="ECO:0000256" key="8">
    <source>
        <dbReference type="ARBA" id="ARBA00022694"/>
    </source>
</evidence>
<evidence type="ECO:0000313" key="19">
    <source>
        <dbReference type="Proteomes" id="UP000523821"/>
    </source>
</evidence>
<comment type="subcellular location">
    <subcellularLocation>
        <location evidence="2 15">Cytoplasm</location>
    </subcellularLocation>
</comment>
<dbReference type="SUPFAM" id="SSF69065">
    <property type="entry name" value="RNase III domain-like"/>
    <property type="match status" value="1"/>
</dbReference>
<evidence type="ECO:0000259" key="16">
    <source>
        <dbReference type="PROSITE" id="PS50137"/>
    </source>
</evidence>
<keyword evidence="12 15" id="KW-0378">Hydrolase</keyword>
<evidence type="ECO:0000256" key="9">
    <source>
        <dbReference type="ARBA" id="ARBA00022722"/>
    </source>
</evidence>
<dbReference type="NCBIfam" id="TIGR02191">
    <property type="entry name" value="RNaseIII"/>
    <property type="match status" value="1"/>
</dbReference>
<comment type="function">
    <text evidence="15">Digests double-stranded RNA. Involved in the processing of primary rRNA transcript to yield the immediate precursors to the large and small rRNAs (23S and 16S). Processes some mRNAs, and tRNAs when they are encoded in the rRNA operon. Processes pre-crRNA and tracrRNA of type II CRISPR loci if present in the organism.</text>
</comment>
<dbReference type="GO" id="GO:0046872">
    <property type="term" value="F:metal ion binding"/>
    <property type="evidence" value="ECO:0007669"/>
    <property type="project" value="UniProtKB-KW"/>
</dbReference>
<dbReference type="GO" id="GO:0004525">
    <property type="term" value="F:ribonuclease III activity"/>
    <property type="evidence" value="ECO:0007669"/>
    <property type="project" value="UniProtKB-UniRule"/>
</dbReference>
<dbReference type="CDD" id="cd10845">
    <property type="entry name" value="DSRM_RNAse_III_family"/>
    <property type="match status" value="1"/>
</dbReference>
<evidence type="ECO:0000256" key="11">
    <source>
        <dbReference type="ARBA" id="ARBA00022759"/>
    </source>
</evidence>
<evidence type="ECO:0000256" key="2">
    <source>
        <dbReference type="ARBA" id="ARBA00004496"/>
    </source>
</evidence>
<keyword evidence="13 15" id="KW-0460">Magnesium</keyword>